<dbReference type="Proteomes" id="UP001056120">
    <property type="component" value="Linkage Group LG07"/>
</dbReference>
<dbReference type="EMBL" id="CM042024">
    <property type="protein sequence ID" value="KAI3810787.1"/>
    <property type="molecule type" value="Genomic_DNA"/>
</dbReference>
<sequence>MLACMIRRHDLKDDEQQKVEVEQRKLRIKEYEEQVRRIETLGVKIHEICASYQSETTMDEVQLPSSQNTAQVSPPVKYEFSYYEAQLSKPVFSTDIESNVEVEHLSSLESGKYPSSSYIDHECVDDTHLTASSSIHNSFISFNMSHLLWEDDLMQESNVEDTHEDVEIVAEIEDADDIEEEHIPSLLAEFGNELVVLPTADRGEFDPLGDLVEFETILFGGPEG</sequence>
<name>A0ACB9IRR4_9ASTR</name>
<keyword evidence="2" id="KW-1185">Reference proteome</keyword>
<evidence type="ECO:0000313" key="1">
    <source>
        <dbReference type="EMBL" id="KAI3810787.1"/>
    </source>
</evidence>
<gene>
    <name evidence="1" type="ORF">L1987_20409</name>
</gene>
<evidence type="ECO:0000313" key="2">
    <source>
        <dbReference type="Proteomes" id="UP001056120"/>
    </source>
</evidence>
<protein>
    <submittedName>
        <fullName evidence="1">Uncharacterized protein</fullName>
    </submittedName>
</protein>
<organism evidence="1 2">
    <name type="scientific">Smallanthus sonchifolius</name>
    <dbReference type="NCBI Taxonomy" id="185202"/>
    <lineage>
        <taxon>Eukaryota</taxon>
        <taxon>Viridiplantae</taxon>
        <taxon>Streptophyta</taxon>
        <taxon>Embryophyta</taxon>
        <taxon>Tracheophyta</taxon>
        <taxon>Spermatophyta</taxon>
        <taxon>Magnoliopsida</taxon>
        <taxon>eudicotyledons</taxon>
        <taxon>Gunneridae</taxon>
        <taxon>Pentapetalae</taxon>
        <taxon>asterids</taxon>
        <taxon>campanulids</taxon>
        <taxon>Asterales</taxon>
        <taxon>Asteraceae</taxon>
        <taxon>Asteroideae</taxon>
        <taxon>Heliantheae alliance</taxon>
        <taxon>Millerieae</taxon>
        <taxon>Smallanthus</taxon>
    </lineage>
</organism>
<reference evidence="1 2" key="2">
    <citation type="journal article" date="2022" name="Mol. Ecol. Resour.">
        <title>The genomes of chicory, endive, great burdock and yacon provide insights into Asteraceae paleo-polyploidization history and plant inulin production.</title>
        <authorList>
            <person name="Fan W."/>
            <person name="Wang S."/>
            <person name="Wang H."/>
            <person name="Wang A."/>
            <person name="Jiang F."/>
            <person name="Liu H."/>
            <person name="Zhao H."/>
            <person name="Xu D."/>
            <person name="Zhang Y."/>
        </authorList>
    </citation>
    <scope>NUCLEOTIDE SEQUENCE [LARGE SCALE GENOMIC DNA]</scope>
    <source>
        <strain evidence="2">cv. Yunnan</strain>
        <tissue evidence="1">Leaves</tissue>
    </source>
</reference>
<reference evidence="2" key="1">
    <citation type="journal article" date="2022" name="Mol. Ecol. Resour.">
        <title>The genomes of chicory, endive, great burdock and yacon provide insights into Asteraceae palaeo-polyploidization history and plant inulin production.</title>
        <authorList>
            <person name="Fan W."/>
            <person name="Wang S."/>
            <person name="Wang H."/>
            <person name="Wang A."/>
            <person name="Jiang F."/>
            <person name="Liu H."/>
            <person name="Zhao H."/>
            <person name="Xu D."/>
            <person name="Zhang Y."/>
        </authorList>
    </citation>
    <scope>NUCLEOTIDE SEQUENCE [LARGE SCALE GENOMIC DNA]</scope>
    <source>
        <strain evidence="2">cv. Yunnan</strain>
    </source>
</reference>
<comment type="caution">
    <text evidence="1">The sequence shown here is derived from an EMBL/GenBank/DDBJ whole genome shotgun (WGS) entry which is preliminary data.</text>
</comment>
<accession>A0ACB9IRR4</accession>
<proteinExistence type="predicted"/>